<dbReference type="KEGG" id="cqn:G7Y29_03240"/>
<evidence type="ECO:0000313" key="3">
    <source>
        <dbReference type="Proteomes" id="UP000594586"/>
    </source>
</evidence>
<dbReference type="AlphaFoldDB" id="A0A7T0KPF8"/>
<keyword evidence="3" id="KW-1185">Reference proteome</keyword>
<dbReference type="RefSeq" id="WP_165001960.1">
    <property type="nucleotide sequence ID" value="NZ_CP064955.1"/>
</dbReference>
<accession>A0A7T0KPF8</accession>
<name>A0A7T0KPF8_9CORY</name>
<evidence type="ECO:0000256" key="1">
    <source>
        <dbReference type="SAM" id="MobiDB-lite"/>
    </source>
</evidence>
<protein>
    <submittedName>
        <fullName evidence="2">Uncharacterized protein</fullName>
    </submittedName>
</protein>
<reference evidence="2 3" key="1">
    <citation type="submission" date="2020-11" db="EMBL/GenBank/DDBJ databases">
        <title>Corynebacterium sp. MC1420.</title>
        <authorList>
            <person name="Zhou J."/>
        </authorList>
    </citation>
    <scope>NUCLEOTIDE SEQUENCE [LARGE SCALE GENOMIC DNA]</scope>
    <source>
        <strain evidence="2 3">MC1420</strain>
    </source>
</reference>
<organism evidence="2 3">
    <name type="scientific">Corynebacterium qintianiae</name>
    <dbReference type="NCBI Taxonomy" id="2709392"/>
    <lineage>
        <taxon>Bacteria</taxon>
        <taxon>Bacillati</taxon>
        <taxon>Actinomycetota</taxon>
        <taxon>Actinomycetes</taxon>
        <taxon>Mycobacteriales</taxon>
        <taxon>Corynebacteriaceae</taxon>
        <taxon>Corynebacterium</taxon>
    </lineage>
</organism>
<dbReference type="EMBL" id="CP064955">
    <property type="protein sequence ID" value="QPK83824.1"/>
    <property type="molecule type" value="Genomic_DNA"/>
</dbReference>
<proteinExistence type="predicted"/>
<dbReference type="Proteomes" id="UP000594586">
    <property type="component" value="Chromosome"/>
</dbReference>
<feature type="compositionally biased region" description="Basic residues" evidence="1">
    <location>
        <begin position="1"/>
        <end position="10"/>
    </location>
</feature>
<sequence>MADKKRRRAKRTADADYDRDADTVMPRAADDPFVVLDEDAAPPLTDLEYYEDERPPHYGS</sequence>
<feature type="compositionally biased region" description="Basic and acidic residues" evidence="1">
    <location>
        <begin position="11"/>
        <end position="22"/>
    </location>
</feature>
<evidence type="ECO:0000313" key="2">
    <source>
        <dbReference type="EMBL" id="QPK83824.1"/>
    </source>
</evidence>
<feature type="region of interest" description="Disordered" evidence="1">
    <location>
        <begin position="1"/>
        <end position="60"/>
    </location>
</feature>
<gene>
    <name evidence="2" type="ORF">G7Y29_03240</name>
</gene>